<name>A0A409W7S5_9AGAR</name>
<organism evidence="1 2">
    <name type="scientific">Gymnopilus dilepis</name>
    <dbReference type="NCBI Taxonomy" id="231916"/>
    <lineage>
        <taxon>Eukaryota</taxon>
        <taxon>Fungi</taxon>
        <taxon>Dikarya</taxon>
        <taxon>Basidiomycota</taxon>
        <taxon>Agaricomycotina</taxon>
        <taxon>Agaricomycetes</taxon>
        <taxon>Agaricomycetidae</taxon>
        <taxon>Agaricales</taxon>
        <taxon>Agaricineae</taxon>
        <taxon>Hymenogastraceae</taxon>
        <taxon>Gymnopilus</taxon>
    </lineage>
</organism>
<comment type="caution">
    <text evidence="1">The sequence shown here is derived from an EMBL/GenBank/DDBJ whole genome shotgun (WGS) entry which is preliminary data.</text>
</comment>
<feature type="non-terminal residue" evidence="1">
    <location>
        <position position="63"/>
    </location>
</feature>
<dbReference type="EMBL" id="NHYE01005342">
    <property type="protein sequence ID" value="PPQ74413.1"/>
    <property type="molecule type" value="Genomic_DNA"/>
</dbReference>
<reference evidence="1 2" key="1">
    <citation type="journal article" date="2018" name="Evol. Lett.">
        <title>Horizontal gene cluster transfer increased hallucinogenic mushroom diversity.</title>
        <authorList>
            <person name="Reynolds H.T."/>
            <person name="Vijayakumar V."/>
            <person name="Gluck-Thaler E."/>
            <person name="Korotkin H.B."/>
            <person name="Matheny P.B."/>
            <person name="Slot J.C."/>
        </authorList>
    </citation>
    <scope>NUCLEOTIDE SEQUENCE [LARGE SCALE GENOMIC DNA]</scope>
    <source>
        <strain evidence="1 2">SRW20</strain>
    </source>
</reference>
<keyword evidence="2" id="KW-1185">Reference proteome</keyword>
<dbReference type="InParanoid" id="A0A409W7S5"/>
<protein>
    <submittedName>
        <fullName evidence="1">Uncharacterized protein</fullName>
    </submittedName>
</protein>
<sequence>MGEEGGVRNDIRPPDNVLGLRASGLRLKVATQSLVYRGIMEAKLGKLEIRRAAMRILDITRHA</sequence>
<dbReference type="OrthoDB" id="416119at2759"/>
<evidence type="ECO:0000313" key="1">
    <source>
        <dbReference type="EMBL" id="PPQ74413.1"/>
    </source>
</evidence>
<accession>A0A409W7S5</accession>
<dbReference type="AlphaFoldDB" id="A0A409W7S5"/>
<gene>
    <name evidence="1" type="ORF">CVT26_001434</name>
</gene>
<proteinExistence type="predicted"/>
<evidence type="ECO:0000313" key="2">
    <source>
        <dbReference type="Proteomes" id="UP000284706"/>
    </source>
</evidence>
<dbReference type="Proteomes" id="UP000284706">
    <property type="component" value="Unassembled WGS sequence"/>
</dbReference>